<dbReference type="InterPro" id="IPR033932">
    <property type="entry name" value="YtcJ-like"/>
</dbReference>
<comment type="caution">
    <text evidence="2">The sequence shown here is derived from an EMBL/GenBank/DDBJ whole genome shotgun (WGS) entry which is preliminary data.</text>
</comment>
<dbReference type="Pfam" id="PF07969">
    <property type="entry name" value="Amidohydro_3"/>
    <property type="match status" value="1"/>
</dbReference>
<dbReference type="PANTHER" id="PTHR22642:SF2">
    <property type="entry name" value="PROTEIN LONG AFTER FAR-RED 3"/>
    <property type="match status" value="1"/>
</dbReference>
<accession>A0A4R2ISE3</accession>
<dbReference type="Gene3D" id="3.10.310.70">
    <property type="match status" value="1"/>
</dbReference>
<dbReference type="SUPFAM" id="SSF51338">
    <property type="entry name" value="Composite domain of metallo-dependent hydrolases"/>
    <property type="match status" value="1"/>
</dbReference>
<proteinExistence type="predicted"/>
<feature type="domain" description="Amidohydrolase 3" evidence="1">
    <location>
        <begin position="40"/>
        <end position="541"/>
    </location>
</feature>
<sequence>MSTLYTNGKIVTVDNDFSIAEAFTVADGRIAAVGPNQGARVVDLGGRTVLPGFVDAHAHTVYRGIADAAYPSLVGLTSIAAIAERIREAATETKPGEWIVTSSIGEPPDFFGLPKGLAEGRWPTRADLDAAAPDHPVYIPTPAYWPIPSVLNSAALALLDITRDTPDDAGVRIVRDATGEPTGVVHGLIFYNARSRLFGRLMSLLPHMSEQTTRDAIARALAENITLGITTIYEGHGNTFTNELLALRDEGRLACRIVATTEAPVGRPGVDVAAWMSAVPDVPGDDLLTVSGVTLSLDGPTHFGRAAMSEPYLNPFGELDNGSSVLSTSDLADIARLAVRHDLRLNIVASGDQGCAIAVDALEAVHRETPLTGRQWVAQHFHHVTRDQIGRLAALGMVAQVCAGVDYARGEEVYVKRLPGDLWEHVTPLRWWIDAGVPVALASDSAHPDPLFQLWTALQRVDARSGRSLLTPAKTVSRAEAIRAHTAGGAAVLGRADRIGSLEPGKLADFVVLDRDILTCPVDEIRDARVLMTVLGGEVVHETAPTE</sequence>
<dbReference type="AlphaFoldDB" id="A0A4R2ISE3"/>
<dbReference type="InterPro" id="IPR032466">
    <property type="entry name" value="Metal_Hydrolase"/>
</dbReference>
<reference evidence="2 3" key="1">
    <citation type="submission" date="2019-03" db="EMBL/GenBank/DDBJ databases">
        <title>Genomic Encyclopedia of Type Strains, Phase IV (KMG-IV): sequencing the most valuable type-strain genomes for metagenomic binning, comparative biology and taxonomic classification.</title>
        <authorList>
            <person name="Goeker M."/>
        </authorList>
    </citation>
    <scope>NUCLEOTIDE SEQUENCE [LARGE SCALE GENOMIC DNA]</scope>
    <source>
        <strain evidence="2 3">DSM 45934</strain>
    </source>
</reference>
<name>A0A4R2ISE3_9PSEU</name>
<dbReference type="Gene3D" id="3.20.20.140">
    <property type="entry name" value="Metal-dependent hydrolases"/>
    <property type="match status" value="1"/>
</dbReference>
<dbReference type="PANTHER" id="PTHR22642">
    <property type="entry name" value="IMIDAZOLONEPROPIONASE"/>
    <property type="match status" value="1"/>
</dbReference>
<evidence type="ECO:0000313" key="2">
    <source>
        <dbReference type="EMBL" id="TCO47386.1"/>
    </source>
</evidence>
<dbReference type="GO" id="GO:0016810">
    <property type="term" value="F:hydrolase activity, acting on carbon-nitrogen (but not peptide) bonds"/>
    <property type="evidence" value="ECO:0007669"/>
    <property type="project" value="InterPro"/>
</dbReference>
<dbReference type="InterPro" id="IPR013108">
    <property type="entry name" value="Amidohydro_3"/>
</dbReference>
<protein>
    <recommendedName>
        <fullName evidence="1">Amidohydrolase 3 domain-containing protein</fullName>
    </recommendedName>
</protein>
<evidence type="ECO:0000313" key="3">
    <source>
        <dbReference type="Proteomes" id="UP000295680"/>
    </source>
</evidence>
<evidence type="ECO:0000259" key="1">
    <source>
        <dbReference type="Pfam" id="PF07969"/>
    </source>
</evidence>
<gene>
    <name evidence="2" type="ORF">EV192_117126</name>
</gene>
<dbReference type="CDD" id="cd01300">
    <property type="entry name" value="YtcJ_like"/>
    <property type="match status" value="1"/>
</dbReference>
<dbReference type="OrthoDB" id="3173428at2"/>
<dbReference type="RefSeq" id="WP_132125678.1">
    <property type="nucleotide sequence ID" value="NZ_SLWS01000017.1"/>
</dbReference>
<dbReference type="EMBL" id="SLWS01000017">
    <property type="protein sequence ID" value="TCO47386.1"/>
    <property type="molecule type" value="Genomic_DNA"/>
</dbReference>
<dbReference type="Proteomes" id="UP000295680">
    <property type="component" value="Unassembled WGS sequence"/>
</dbReference>
<dbReference type="InterPro" id="IPR011059">
    <property type="entry name" value="Metal-dep_hydrolase_composite"/>
</dbReference>
<keyword evidence="3" id="KW-1185">Reference proteome</keyword>
<organism evidence="2 3">
    <name type="scientific">Actinocrispum wychmicini</name>
    <dbReference type="NCBI Taxonomy" id="1213861"/>
    <lineage>
        <taxon>Bacteria</taxon>
        <taxon>Bacillati</taxon>
        <taxon>Actinomycetota</taxon>
        <taxon>Actinomycetes</taxon>
        <taxon>Pseudonocardiales</taxon>
        <taxon>Pseudonocardiaceae</taxon>
        <taxon>Actinocrispum</taxon>
    </lineage>
</organism>
<dbReference type="SUPFAM" id="SSF51556">
    <property type="entry name" value="Metallo-dependent hydrolases"/>
    <property type="match status" value="1"/>
</dbReference>
<dbReference type="Gene3D" id="2.30.40.10">
    <property type="entry name" value="Urease, subunit C, domain 1"/>
    <property type="match status" value="1"/>
</dbReference>